<comment type="caution">
    <text evidence="3">The sequence shown here is derived from an EMBL/GenBank/DDBJ whole genome shotgun (WGS) entry which is preliminary data.</text>
</comment>
<dbReference type="PROSITE" id="PS50157">
    <property type="entry name" value="ZINC_FINGER_C2H2_2"/>
    <property type="match status" value="1"/>
</dbReference>
<sequence length="229" mass="27044">LQIKISFSQWVSLTDKFNKCISVLYVLHQFCFRELMKYMTASENGILQEIKKEHIDDVFEELIDDIITAWEPIRIKHSLTLVKQRNPTATKEFVNKLHRFFTSRTNEDVIITESLLHLMSTYSIQETEKISQCNRLLQHLDATGANCALKKFDCFFCGEKSYSNFRMIVHKCEQHEMNIDEPKMICPECKREFHMVEEYQSHIKIHGLYYLLLTKEKQSEMQARAASCC</sequence>
<evidence type="ECO:0000259" key="2">
    <source>
        <dbReference type="PROSITE" id="PS50157"/>
    </source>
</evidence>
<proteinExistence type="predicted"/>
<evidence type="ECO:0000313" key="3">
    <source>
        <dbReference type="EMBL" id="KRY51631.1"/>
    </source>
</evidence>
<feature type="non-terminal residue" evidence="3">
    <location>
        <position position="1"/>
    </location>
</feature>
<evidence type="ECO:0000256" key="1">
    <source>
        <dbReference type="PROSITE-ProRule" id="PRU00042"/>
    </source>
</evidence>
<dbReference type="Proteomes" id="UP000054653">
    <property type="component" value="Unassembled WGS sequence"/>
</dbReference>
<feature type="domain" description="C2H2-type" evidence="2">
    <location>
        <begin position="184"/>
        <end position="206"/>
    </location>
</feature>
<organism evidence="3 4">
    <name type="scientific">Trichinella britovi</name>
    <name type="common">Parasitic roundworm</name>
    <dbReference type="NCBI Taxonomy" id="45882"/>
    <lineage>
        <taxon>Eukaryota</taxon>
        <taxon>Metazoa</taxon>
        <taxon>Ecdysozoa</taxon>
        <taxon>Nematoda</taxon>
        <taxon>Enoplea</taxon>
        <taxon>Dorylaimia</taxon>
        <taxon>Trichinellida</taxon>
        <taxon>Trichinellidae</taxon>
        <taxon>Trichinella</taxon>
    </lineage>
</organism>
<keyword evidence="1" id="KW-0863">Zinc-finger</keyword>
<keyword evidence="1" id="KW-0862">Zinc</keyword>
<dbReference type="PROSITE" id="PS00028">
    <property type="entry name" value="ZINC_FINGER_C2H2_1"/>
    <property type="match status" value="1"/>
</dbReference>
<name>A0A0V1CQU2_TRIBR</name>
<keyword evidence="1" id="KW-0479">Metal-binding</keyword>
<dbReference type="GO" id="GO:0008270">
    <property type="term" value="F:zinc ion binding"/>
    <property type="evidence" value="ECO:0007669"/>
    <property type="project" value="UniProtKB-KW"/>
</dbReference>
<feature type="non-terminal residue" evidence="3">
    <location>
        <position position="229"/>
    </location>
</feature>
<protein>
    <recommendedName>
        <fullName evidence="2">C2H2-type domain-containing protein</fullName>
    </recommendedName>
</protein>
<dbReference type="EMBL" id="JYDI01000121">
    <property type="protein sequence ID" value="KRY51631.1"/>
    <property type="molecule type" value="Genomic_DNA"/>
</dbReference>
<evidence type="ECO:0000313" key="4">
    <source>
        <dbReference type="Proteomes" id="UP000054653"/>
    </source>
</evidence>
<dbReference type="InterPro" id="IPR013087">
    <property type="entry name" value="Znf_C2H2_type"/>
</dbReference>
<dbReference type="AlphaFoldDB" id="A0A0V1CQU2"/>
<keyword evidence="4" id="KW-1185">Reference proteome</keyword>
<gene>
    <name evidence="3" type="ORF">T03_17358</name>
</gene>
<dbReference type="OrthoDB" id="5917602at2759"/>
<reference evidence="3 4" key="1">
    <citation type="submission" date="2015-01" db="EMBL/GenBank/DDBJ databases">
        <title>Evolution of Trichinella species and genotypes.</title>
        <authorList>
            <person name="Korhonen P.K."/>
            <person name="Edoardo P."/>
            <person name="Giuseppe L.R."/>
            <person name="Gasser R.B."/>
        </authorList>
    </citation>
    <scope>NUCLEOTIDE SEQUENCE [LARGE SCALE GENOMIC DNA]</scope>
    <source>
        <strain evidence="3">ISS120</strain>
    </source>
</reference>
<dbReference type="SMART" id="SM00355">
    <property type="entry name" value="ZnF_C2H2"/>
    <property type="match status" value="2"/>
</dbReference>
<accession>A0A0V1CQU2</accession>